<dbReference type="RefSeq" id="WP_065025828.1">
    <property type="nucleotide sequence ID" value="NZ_LZMF01000126.1"/>
</dbReference>
<dbReference type="PANTHER" id="PTHR46766:SF1">
    <property type="entry name" value="GLUTAMINE-RICH PROTEIN 2"/>
    <property type="match status" value="1"/>
</dbReference>
<feature type="domain" description="SHOCT" evidence="4">
    <location>
        <begin position="428"/>
        <end position="453"/>
    </location>
</feature>
<evidence type="ECO:0000313" key="6">
    <source>
        <dbReference type="EMBL" id="OBK84582.1"/>
    </source>
</evidence>
<feature type="compositionally biased region" description="Low complexity" evidence="2">
    <location>
        <begin position="182"/>
        <end position="192"/>
    </location>
</feature>
<dbReference type="SUPFAM" id="SSF140459">
    <property type="entry name" value="PE/PPE dimer-like"/>
    <property type="match status" value="1"/>
</dbReference>
<protein>
    <recommendedName>
        <fullName evidence="8">PPE family protein</fullName>
    </recommendedName>
</protein>
<accession>A0A1A3TQG8</accession>
<proteinExistence type="inferred from homology"/>
<dbReference type="InterPro" id="IPR000030">
    <property type="entry name" value="PPE_dom"/>
</dbReference>
<dbReference type="AlphaFoldDB" id="A0A1A3TQG8"/>
<sequence length="455" mass="45837">MDFAALPPEVISGLMYTGAGPGPMISAATAWDGLATDLHLAATAYASVVSDLTSGPWLGPSSTAMAASVTPFVTWLNATSAQAEKTGMQAKAAVAAYEATFATVVPPPVIAANRAALMTLLATNILGQNAAAIAANEAQYAEMWAQDATAMYSYASLSASATALEPFQPPPQTANPGGPLGQGASEAAAANSAGNMAQSLPSQLTSAMSSAPGSSEAASPLSVLPAQADVPTGFFEWLGVAADEVGIGIALPLSIVGVYLAGAAMYFAEMDSREIFDTQDLLHGGQINILDALSQLGAETQVPSTENLRVPHESVKVGQSFPLGALSVPPNWVEAAPEIRHASFSTPLSSAAGPSPAGLGTAFGQMALAGMGGSALAGAVNQNRGRQGTPTPAAESKAPAQSSEAPSQAAAPAAQSPASSVIELAAGIRELGQLHDAGYLTEAEFAEQKHRLLSR</sequence>
<dbReference type="PANTHER" id="PTHR46766">
    <property type="entry name" value="GLUTAMINE-RICH PROTEIN 2"/>
    <property type="match status" value="1"/>
</dbReference>
<evidence type="ECO:0000259" key="5">
    <source>
        <dbReference type="Pfam" id="PF12484"/>
    </source>
</evidence>
<dbReference type="Proteomes" id="UP000093759">
    <property type="component" value="Unassembled WGS sequence"/>
</dbReference>
<dbReference type="Pfam" id="PF00823">
    <property type="entry name" value="PPE"/>
    <property type="match status" value="1"/>
</dbReference>
<feature type="region of interest" description="Disordered" evidence="2">
    <location>
        <begin position="380"/>
        <end position="416"/>
    </location>
</feature>
<reference evidence="7" key="1">
    <citation type="submission" date="2016-06" db="EMBL/GenBank/DDBJ databases">
        <authorList>
            <person name="Sutton G."/>
            <person name="Brinkac L."/>
            <person name="Sanka R."/>
            <person name="Adams M."/>
            <person name="Lau E."/>
            <person name="Garcia-Basteiro A."/>
            <person name="Lopez-Varela E."/>
            <person name="Palencia S."/>
        </authorList>
    </citation>
    <scope>NUCLEOTIDE SEQUENCE [LARGE SCALE GENOMIC DNA]</scope>
    <source>
        <strain evidence="7">1274684.2</strain>
    </source>
</reference>
<evidence type="ECO:0000259" key="4">
    <source>
        <dbReference type="Pfam" id="PF09851"/>
    </source>
</evidence>
<feature type="region of interest" description="Disordered" evidence="2">
    <location>
        <begin position="165"/>
        <end position="192"/>
    </location>
</feature>
<feature type="domain" description="PPE" evidence="3">
    <location>
        <begin position="2"/>
        <end position="164"/>
    </location>
</feature>
<feature type="compositionally biased region" description="Low complexity" evidence="2">
    <location>
        <begin position="392"/>
        <end position="416"/>
    </location>
</feature>
<dbReference type="GO" id="GO:0052572">
    <property type="term" value="P:response to host immune response"/>
    <property type="evidence" value="ECO:0007669"/>
    <property type="project" value="TreeGrafter"/>
</dbReference>
<dbReference type="InterPro" id="IPR038332">
    <property type="entry name" value="PPE_sf"/>
</dbReference>
<dbReference type="Gene3D" id="1.20.1260.20">
    <property type="entry name" value="PPE superfamily"/>
    <property type="match status" value="1"/>
</dbReference>
<dbReference type="EMBL" id="LZMF01000126">
    <property type="protein sequence ID" value="OBK84582.1"/>
    <property type="molecule type" value="Genomic_DNA"/>
</dbReference>
<organism evidence="6 7">
    <name type="scientific">Mycolicibacter sinensis (strain JDM601)</name>
    <name type="common">Mycobacterium sinense</name>
    <dbReference type="NCBI Taxonomy" id="875328"/>
    <lineage>
        <taxon>Bacteria</taxon>
        <taxon>Bacillati</taxon>
        <taxon>Actinomycetota</taxon>
        <taxon>Actinomycetes</taxon>
        <taxon>Mycobacteriales</taxon>
        <taxon>Mycobacteriaceae</taxon>
        <taxon>Mycolicibacter</taxon>
    </lineage>
</organism>
<feature type="compositionally biased region" description="Polar residues" evidence="2">
    <location>
        <begin position="380"/>
        <end position="390"/>
    </location>
</feature>
<feature type="domain" description="PPE family C-terminal" evidence="5">
    <location>
        <begin position="315"/>
        <end position="383"/>
    </location>
</feature>
<dbReference type="FunFam" id="1.20.1260.20:FF:000001">
    <property type="entry name" value="PPE family protein PPE41"/>
    <property type="match status" value="1"/>
</dbReference>
<dbReference type="Pfam" id="PF09851">
    <property type="entry name" value="SHOCT"/>
    <property type="match status" value="1"/>
</dbReference>
<comment type="caution">
    <text evidence="6">The sequence shown here is derived from an EMBL/GenBank/DDBJ whole genome shotgun (WGS) entry which is preliminary data.</text>
</comment>
<evidence type="ECO:0000259" key="3">
    <source>
        <dbReference type="Pfam" id="PF00823"/>
    </source>
</evidence>
<dbReference type="Pfam" id="PF12484">
    <property type="entry name" value="PPE-SVP"/>
    <property type="match status" value="1"/>
</dbReference>
<dbReference type="InterPro" id="IPR018649">
    <property type="entry name" value="SHOCT"/>
</dbReference>
<name>A0A1A3TQG8_MYCSD</name>
<evidence type="ECO:0000313" key="7">
    <source>
        <dbReference type="Proteomes" id="UP000093759"/>
    </source>
</evidence>
<evidence type="ECO:0008006" key="8">
    <source>
        <dbReference type="Google" id="ProtNLM"/>
    </source>
</evidence>
<dbReference type="InterPro" id="IPR022171">
    <property type="entry name" value="PPE_C"/>
</dbReference>
<evidence type="ECO:0000256" key="2">
    <source>
        <dbReference type="SAM" id="MobiDB-lite"/>
    </source>
</evidence>
<evidence type="ECO:0000256" key="1">
    <source>
        <dbReference type="ARBA" id="ARBA00010652"/>
    </source>
</evidence>
<gene>
    <name evidence="6" type="ORF">A5648_09570</name>
</gene>
<comment type="similarity">
    <text evidence="1">Belongs to the mycobacterial PPE family.</text>
</comment>